<dbReference type="AlphaFoldDB" id="A0ABD1PQW9"/>
<keyword evidence="2" id="KW-1185">Reference proteome</keyword>
<proteinExistence type="predicted"/>
<comment type="caution">
    <text evidence="1">The sequence shown here is derived from an EMBL/GenBank/DDBJ whole genome shotgun (WGS) entry which is preliminary data.</text>
</comment>
<gene>
    <name evidence="1" type="ORF">Adt_42121</name>
</gene>
<accession>A0ABD1PQW9</accession>
<name>A0ABD1PQW9_9LAMI</name>
<sequence length="107" mass="12024">MTKGISTIEVQTDGVLEMTKGMTGVAEGTEEFAERSEGVQKGMVVPCFKRKDEEMMEVPEVASKRARIPSSLRELSIHYRNKRGELSWTVRNSISSKRSRQSSLNDT</sequence>
<reference evidence="2" key="1">
    <citation type="submission" date="2024-07" db="EMBL/GenBank/DDBJ databases">
        <title>Two chromosome-level genome assemblies of Korean endemic species Abeliophyllum distichum and Forsythia ovata (Oleaceae).</title>
        <authorList>
            <person name="Jang H."/>
        </authorList>
    </citation>
    <scope>NUCLEOTIDE SEQUENCE [LARGE SCALE GENOMIC DNA]</scope>
</reference>
<protein>
    <submittedName>
        <fullName evidence="1">Uncharacterized protein</fullName>
    </submittedName>
</protein>
<dbReference type="EMBL" id="JBFOLK010000013">
    <property type="protein sequence ID" value="KAL2466270.1"/>
    <property type="molecule type" value="Genomic_DNA"/>
</dbReference>
<organism evidence="1 2">
    <name type="scientific">Abeliophyllum distichum</name>
    <dbReference type="NCBI Taxonomy" id="126358"/>
    <lineage>
        <taxon>Eukaryota</taxon>
        <taxon>Viridiplantae</taxon>
        <taxon>Streptophyta</taxon>
        <taxon>Embryophyta</taxon>
        <taxon>Tracheophyta</taxon>
        <taxon>Spermatophyta</taxon>
        <taxon>Magnoliopsida</taxon>
        <taxon>eudicotyledons</taxon>
        <taxon>Gunneridae</taxon>
        <taxon>Pentapetalae</taxon>
        <taxon>asterids</taxon>
        <taxon>lamiids</taxon>
        <taxon>Lamiales</taxon>
        <taxon>Oleaceae</taxon>
        <taxon>Forsythieae</taxon>
        <taxon>Abeliophyllum</taxon>
    </lineage>
</organism>
<dbReference type="Proteomes" id="UP001604336">
    <property type="component" value="Unassembled WGS sequence"/>
</dbReference>
<evidence type="ECO:0000313" key="1">
    <source>
        <dbReference type="EMBL" id="KAL2466270.1"/>
    </source>
</evidence>
<evidence type="ECO:0000313" key="2">
    <source>
        <dbReference type="Proteomes" id="UP001604336"/>
    </source>
</evidence>